<feature type="region of interest" description="Disordered" evidence="1">
    <location>
        <begin position="15"/>
        <end position="180"/>
    </location>
</feature>
<feature type="signal peptide" evidence="2">
    <location>
        <begin position="1"/>
        <end position="18"/>
    </location>
</feature>
<protein>
    <submittedName>
        <fullName evidence="3">Uncharacterized protein</fullName>
    </submittedName>
</protein>
<keyword evidence="4" id="KW-1185">Reference proteome</keyword>
<organism evidence="3 4">
    <name type="scientific">Prorocentrum cordatum</name>
    <dbReference type="NCBI Taxonomy" id="2364126"/>
    <lineage>
        <taxon>Eukaryota</taxon>
        <taxon>Sar</taxon>
        <taxon>Alveolata</taxon>
        <taxon>Dinophyceae</taxon>
        <taxon>Prorocentrales</taxon>
        <taxon>Prorocentraceae</taxon>
        <taxon>Prorocentrum</taxon>
    </lineage>
</organism>
<name>A0ABN9PWE6_9DINO</name>
<evidence type="ECO:0000256" key="1">
    <source>
        <dbReference type="SAM" id="MobiDB-lite"/>
    </source>
</evidence>
<sequence>RAMLLVVCNLSASQGAASGCSLGAPRPQQGATVGGPPAGRGPAMAVGAWTRGRADGPRPGGSHDGAPTAVAEAEARCALQQRQQESAPERAGGAGLGEGARVPGAERGQRGGLRRRGAAPRRRAAPLAPGAARAGGPGQRGRAPRRGAPGPRRRPAGRAGRAAARRLSARGGRAAAAARG</sequence>
<feature type="chain" id="PRO_5047163725" evidence="2">
    <location>
        <begin position="19"/>
        <end position="180"/>
    </location>
</feature>
<accession>A0ABN9PWE6</accession>
<evidence type="ECO:0000313" key="3">
    <source>
        <dbReference type="EMBL" id="CAK0796222.1"/>
    </source>
</evidence>
<dbReference type="Proteomes" id="UP001189429">
    <property type="component" value="Unassembled WGS sequence"/>
</dbReference>
<proteinExistence type="predicted"/>
<evidence type="ECO:0000313" key="4">
    <source>
        <dbReference type="Proteomes" id="UP001189429"/>
    </source>
</evidence>
<feature type="non-terminal residue" evidence="3">
    <location>
        <position position="180"/>
    </location>
</feature>
<dbReference type="EMBL" id="CAUYUJ010001495">
    <property type="protein sequence ID" value="CAK0796222.1"/>
    <property type="molecule type" value="Genomic_DNA"/>
</dbReference>
<reference evidence="3" key="1">
    <citation type="submission" date="2023-10" db="EMBL/GenBank/DDBJ databases">
        <authorList>
            <person name="Chen Y."/>
            <person name="Shah S."/>
            <person name="Dougan E. K."/>
            <person name="Thang M."/>
            <person name="Chan C."/>
        </authorList>
    </citation>
    <scope>NUCLEOTIDE SEQUENCE [LARGE SCALE GENOMIC DNA]</scope>
</reference>
<feature type="compositionally biased region" description="Basic residues" evidence="1">
    <location>
        <begin position="112"/>
        <end position="124"/>
    </location>
</feature>
<keyword evidence="2" id="KW-0732">Signal</keyword>
<evidence type="ECO:0000256" key="2">
    <source>
        <dbReference type="SAM" id="SignalP"/>
    </source>
</evidence>
<feature type="non-terminal residue" evidence="3">
    <location>
        <position position="1"/>
    </location>
</feature>
<feature type="compositionally biased region" description="Low complexity" evidence="1">
    <location>
        <begin position="169"/>
        <end position="180"/>
    </location>
</feature>
<feature type="compositionally biased region" description="Low complexity" evidence="1">
    <location>
        <begin position="39"/>
        <end position="48"/>
    </location>
</feature>
<comment type="caution">
    <text evidence="3">The sequence shown here is derived from an EMBL/GenBank/DDBJ whole genome shotgun (WGS) entry which is preliminary data.</text>
</comment>
<gene>
    <name evidence="3" type="ORF">PCOR1329_LOCUS5650</name>
</gene>